<gene>
    <name evidence="2" type="ORF">HAZT_HAZT000304</name>
</gene>
<name>A0A6A0H6Q9_HYAAZ</name>
<evidence type="ECO:0000256" key="1">
    <source>
        <dbReference type="SAM" id="MobiDB-lite"/>
    </source>
</evidence>
<evidence type="ECO:0000313" key="2">
    <source>
        <dbReference type="EMBL" id="KAA0201430.1"/>
    </source>
</evidence>
<accession>A0A6A0H6Q9</accession>
<feature type="compositionally biased region" description="Low complexity" evidence="1">
    <location>
        <begin position="65"/>
        <end position="88"/>
    </location>
</feature>
<comment type="caution">
    <text evidence="2">The sequence shown here is derived from an EMBL/GenBank/DDBJ whole genome shotgun (WGS) entry which is preliminary data.</text>
</comment>
<protein>
    <submittedName>
        <fullName evidence="2">Uncharacterized protein</fullName>
    </submittedName>
</protein>
<feature type="compositionally biased region" description="Basic and acidic residues" evidence="1">
    <location>
        <begin position="50"/>
        <end position="64"/>
    </location>
</feature>
<reference evidence="2" key="2">
    <citation type="journal article" date="2018" name="Environ. Sci. Technol.">
        <title>The Toxicogenome of Hyalella azteca: A Model for Sediment Ecotoxicology and Evolutionary Toxicology.</title>
        <authorList>
            <person name="Poynton H.C."/>
            <person name="Hasenbein S."/>
            <person name="Benoit J.B."/>
            <person name="Sepulveda M.S."/>
            <person name="Poelchau M.F."/>
            <person name="Hughes D.S.T."/>
            <person name="Murali S.C."/>
            <person name="Chen S."/>
            <person name="Glastad K.M."/>
            <person name="Goodisman M.A.D."/>
            <person name="Werren J.H."/>
            <person name="Vineis J.H."/>
            <person name="Bowen J.L."/>
            <person name="Friedrich M."/>
            <person name="Jones J."/>
            <person name="Robertson H.M."/>
            <person name="Feyereisen R."/>
            <person name="Mechler-Hickson A."/>
            <person name="Mathers N."/>
            <person name="Lee C.E."/>
            <person name="Colbourne J.K."/>
            <person name="Biales A."/>
            <person name="Johnston J.S."/>
            <person name="Wellborn G.A."/>
            <person name="Rosendale A.J."/>
            <person name="Cridge A.G."/>
            <person name="Munoz-Torres M.C."/>
            <person name="Bain P.A."/>
            <person name="Manny A.R."/>
            <person name="Major K.M."/>
            <person name="Lambert F.N."/>
            <person name="Vulpe C.D."/>
            <person name="Tuck P."/>
            <person name="Blalock B.J."/>
            <person name="Lin Y.Y."/>
            <person name="Smith M.E."/>
            <person name="Ochoa-Acuna H."/>
            <person name="Chen M.M."/>
            <person name="Childers C.P."/>
            <person name="Qu J."/>
            <person name="Dugan S."/>
            <person name="Lee S.L."/>
            <person name="Chao H."/>
            <person name="Dinh H."/>
            <person name="Han Y."/>
            <person name="Doddapaneni H."/>
            <person name="Worley K.C."/>
            <person name="Muzny D.M."/>
            <person name="Gibbs R.A."/>
            <person name="Richards S."/>
        </authorList>
    </citation>
    <scope>NUCLEOTIDE SEQUENCE</scope>
    <source>
        <strain evidence="2">HAZT.00-mixed</strain>
        <tissue evidence="2">Whole organism</tissue>
    </source>
</reference>
<proteinExistence type="predicted"/>
<dbReference type="AlphaFoldDB" id="A0A6A0H6Q9"/>
<dbReference type="EMBL" id="JQDR03005438">
    <property type="protein sequence ID" value="KAA0201430.1"/>
    <property type="molecule type" value="Genomic_DNA"/>
</dbReference>
<reference evidence="2" key="3">
    <citation type="submission" date="2019-06" db="EMBL/GenBank/DDBJ databases">
        <authorList>
            <person name="Poynton C."/>
            <person name="Hasenbein S."/>
            <person name="Benoit J.B."/>
            <person name="Sepulveda M.S."/>
            <person name="Poelchau M.F."/>
            <person name="Murali S.C."/>
            <person name="Chen S."/>
            <person name="Glastad K.M."/>
            <person name="Werren J.H."/>
            <person name="Vineis J.H."/>
            <person name="Bowen J.L."/>
            <person name="Friedrich M."/>
            <person name="Jones J."/>
            <person name="Robertson H.M."/>
            <person name="Feyereisen R."/>
            <person name="Mechler-Hickson A."/>
            <person name="Mathers N."/>
            <person name="Lee C.E."/>
            <person name="Colbourne J.K."/>
            <person name="Biales A."/>
            <person name="Johnston J.S."/>
            <person name="Wellborn G.A."/>
            <person name="Rosendale A.J."/>
            <person name="Cridge A.G."/>
            <person name="Munoz-Torres M.C."/>
            <person name="Bain P.A."/>
            <person name="Manny A.R."/>
            <person name="Major K.M."/>
            <person name="Lambert F.N."/>
            <person name="Vulpe C.D."/>
            <person name="Tuck P."/>
            <person name="Blalock B.J."/>
            <person name="Lin Y.-Y."/>
            <person name="Smith M.E."/>
            <person name="Ochoa-Acuna H."/>
            <person name="Chen M.-J.M."/>
            <person name="Childers C.P."/>
            <person name="Qu J."/>
            <person name="Dugan S."/>
            <person name="Lee S.L."/>
            <person name="Chao H."/>
            <person name="Dinh H."/>
            <person name="Han Y."/>
            <person name="Doddapaneni H."/>
            <person name="Worley K.C."/>
            <person name="Muzny D.M."/>
            <person name="Gibbs R.A."/>
            <person name="Richards S."/>
        </authorList>
    </citation>
    <scope>NUCLEOTIDE SEQUENCE</scope>
    <source>
        <strain evidence="2">HAZT.00-mixed</strain>
        <tissue evidence="2">Whole organism</tissue>
    </source>
</reference>
<feature type="compositionally biased region" description="Basic and acidic residues" evidence="1">
    <location>
        <begin position="28"/>
        <end position="38"/>
    </location>
</feature>
<feature type="compositionally biased region" description="Basic and acidic residues" evidence="1">
    <location>
        <begin position="114"/>
        <end position="189"/>
    </location>
</feature>
<reference evidence="2" key="1">
    <citation type="submission" date="2014-08" db="EMBL/GenBank/DDBJ databases">
        <authorList>
            <person name="Murali S."/>
            <person name="Richards S."/>
            <person name="Bandaranaike D."/>
            <person name="Bellair M."/>
            <person name="Blankenburg K."/>
            <person name="Chao H."/>
            <person name="Dinh H."/>
            <person name="Doddapaneni H."/>
            <person name="Dugan-Rocha S."/>
            <person name="Elkadiri S."/>
            <person name="Gnanaolivu R."/>
            <person name="Hughes D."/>
            <person name="Lee S."/>
            <person name="Li M."/>
            <person name="Ming W."/>
            <person name="Munidasa M."/>
            <person name="Muniz J."/>
            <person name="Nguyen L."/>
            <person name="Osuji N."/>
            <person name="Pu L.-L."/>
            <person name="Puazo M."/>
            <person name="Skinner E."/>
            <person name="Qu C."/>
            <person name="Quiroz J."/>
            <person name="Raj R."/>
            <person name="Weissenberger G."/>
            <person name="Xin Y."/>
            <person name="Zou X."/>
            <person name="Han Y."/>
            <person name="Worley K."/>
            <person name="Muzny D."/>
            <person name="Gibbs R."/>
        </authorList>
    </citation>
    <scope>NUCLEOTIDE SEQUENCE</scope>
    <source>
        <strain evidence="2">HAZT.00-mixed</strain>
        <tissue evidence="2">Whole organism</tissue>
    </source>
</reference>
<organism evidence="2">
    <name type="scientific">Hyalella azteca</name>
    <name type="common">Amphipod</name>
    <dbReference type="NCBI Taxonomy" id="294128"/>
    <lineage>
        <taxon>Eukaryota</taxon>
        <taxon>Metazoa</taxon>
        <taxon>Ecdysozoa</taxon>
        <taxon>Arthropoda</taxon>
        <taxon>Crustacea</taxon>
        <taxon>Multicrustacea</taxon>
        <taxon>Malacostraca</taxon>
        <taxon>Eumalacostraca</taxon>
        <taxon>Peracarida</taxon>
        <taxon>Amphipoda</taxon>
        <taxon>Senticaudata</taxon>
        <taxon>Talitrida</taxon>
        <taxon>Talitroidea</taxon>
        <taxon>Hyalellidae</taxon>
        <taxon>Hyalella</taxon>
    </lineage>
</organism>
<sequence length="245" mass="27048">MIKLGEGDEGVGGKRGLSGRKWWGYEGTGRRGEGDEGMRGGWLRSYGKLGHSDRRREMSGERQQPRQQQQQHVSSSSSTSVAAARQQQHVSTAAAAWSLDSTSKLRSYGAGQWSEERQGNKAIIEKSGKGEEGRGEEGRGEEGRGEEGRGEEERGKEGRREEERGEEGRVEEGKGEEERGEEGRGEEGRVEEGNAIALLQHMYAKCTAFVQHAAIVQQLYSVVTLIALPSFPPSCLRSLNRNIFR</sequence>
<dbReference type="Proteomes" id="UP000711488">
    <property type="component" value="Unassembled WGS sequence"/>
</dbReference>
<feature type="region of interest" description="Disordered" evidence="1">
    <location>
        <begin position="1"/>
        <end position="189"/>
    </location>
</feature>